<protein>
    <submittedName>
        <fullName evidence="2 5">Helix-turn-helix</fullName>
    </submittedName>
    <submittedName>
        <fullName evidence="4">Helix-turn-helix transcriptional regulator</fullName>
    </submittedName>
</protein>
<dbReference type="GeneID" id="79856052"/>
<dbReference type="AlphaFoldDB" id="A0A174MA28"/>
<evidence type="ECO:0000313" key="8">
    <source>
        <dbReference type="Proteomes" id="UP000095709"/>
    </source>
</evidence>
<evidence type="ECO:0000313" key="9">
    <source>
        <dbReference type="Proteomes" id="UP000737612"/>
    </source>
</evidence>
<reference evidence="7 8" key="1">
    <citation type="submission" date="2015-09" db="EMBL/GenBank/DDBJ databases">
        <authorList>
            <consortium name="Pathogen Informatics"/>
        </authorList>
    </citation>
    <scope>NUCLEOTIDE SEQUENCE [LARGE SCALE GENOMIC DNA]</scope>
    <source>
        <strain evidence="2 7">2789STDY5608849</strain>
        <strain evidence="3 8">2789STDY5834885</strain>
    </source>
</reference>
<dbReference type="InterPro" id="IPR001387">
    <property type="entry name" value="Cro/C1-type_HTH"/>
</dbReference>
<dbReference type="Proteomes" id="UP000095709">
    <property type="component" value="Unassembled WGS sequence"/>
</dbReference>
<dbReference type="GO" id="GO:0003677">
    <property type="term" value="F:DNA binding"/>
    <property type="evidence" value="ECO:0007669"/>
    <property type="project" value="InterPro"/>
</dbReference>
<sequence length="72" mass="8482">MKYQRLEDLRTDHDLTIRQVADYLGCNRDVYTRYEKGVRQLPISIAIRLAELYQVSLDYLVGISDEKRPYGS</sequence>
<dbReference type="PROSITE" id="PS50943">
    <property type="entry name" value="HTH_CROC1"/>
    <property type="match status" value="1"/>
</dbReference>
<dbReference type="EMBL" id="JAKNFS010000001">
    <property type="protein sequence ID" value="MCG4763979.1"/>
    <property type="molecule type" value="Genomic_DNA"/>
</dbReference>
<dbReference type="SUPFAM" id="SSF47413">
    <property type="entry name" value="lambda repressor-like DNA-binding domains"/>
    <property type="match status" value="1"/>
</dbReference>
<dbReference type="RefSeq" id="WP_055218403.1">
    <property type="nucleotide sequence ID" value="NZ_CABJFB010000009.1"/>
</dbReference>
<dbReference type="STRING" id="1150298.ERS852406_02600"/>
<organism evidence="4 9">
    <name type="scientific">Fusicatenibacter saccharivorans</name>
    <dbReference type="NCBI Taxonomy" id="1150298"/>
    <lineage>
        <taxon>Bacteria</taxon>
        <taxon>Bacillati</taxon>
        <taxon>Bacillota</taxon>
        <taxon>Clostridia</taxon>
        <taxon>Lachnospirales</taxon>
        <taxon>Lachnospiraceae</taxon>
        <taxon>Fusicatenibacter</taxon>
    </lineage>
</organism>
<dbReference type="SMART" id="SM00530">
    <property type="entry name" value="HTH_XRE"/>
    <property type="match status" value="1"/>
</dbReference>
<proteinExistence type="predicted"/>
<dbReference type="Proteomes" id="UP000737612">
    <property type="component" value="Unassembled WGS sequence"/>
</dbReference>
<dbReference type="InterPro" id="IPR010982">
    <property type="entry name" value="Lambda_DNA-bd_dom_sf"/>
</dbReference>
<dbReference type="Proteomes" id="UP001199915">
    <property type="component" value="Unassembled WGS sequence"/>
</dbReference>
<reference evidence="5" key="5">
    <citation type="submission" date="2022-01" db="EMBL/GenBank/DDBJ databases">
        <title>Collection of gut derived symbiotic bacterial strains cultured from healthy donors.</title>
        <authorList>
            <person name="Lin H."/>
            <person name="Kohout C."/>
            <person name="Waligurski E."/>
            <person name="Pamer E.G."/>
        </authorList>
    </citation>
    <scope>NUCLEOTIDE SEQUENCE</scope>
    <source>
        <strain evidence="5">DFI.5.49</strain>
    </source>
</reference>
<reference evidence="6 10" key="2">
    <citation type="journal article" date="2020" name="Cell Host Microbe">
        <title>Functional and Genomic Variation between Human-Derived Isolates of Lachnospiraceae Reveals Inter- and Intra-Species Diversity.</title>
        <authorList>
            <person name="Sorbara M.T."/>
            <person name="Littmann E.R."/>
            <person name="Fontana E."/>
            <person name="Moody T.U."/>
            <person name="Kohout C.E."/>
            <person name="Gjonbalaj M."/>
            <person name="Eaton V."/>
            <person name="Seok R."/>
            <person name="Leiner I.M."/>
            <person name="Pamer E.G."/>
        </authorList>
    </citation>
    <scope>NUCLEOTIDE SEQUENCE [LARGE SCALE GENOMIC DNA]</scope>
    <source>
        <strain evidence="6 10">MSK.14.54</strain>
    </source>
</reference>
<dbReference type="OrthoDB" id="9812239at2"/>
<dbReference type="Proteomes" id="UP000768180">
    <property type="component" value="Unassembled WGS sequence"/>
</dbReference>
<dbReference type="Proteomes" id="UP000095706">
    <property type="component" value="Unassembled WGS sequence"/>
</dbReference>
<reference evidence="4" key="4">
    <citation type="submission" date="2021-02" db="EMBL/GenBank/DDBJ databases">
        <title>Metagenome-assembled genomes from human diarrheal sample B26.</title>
        <authorList>
            <person name="Ateba T.P."/>
            <person name="Alayande K.A."/>
            <person name="Mwanza M."/>
        </authorList>
    </citation>
    <scope>NUCLEOTIDE SEQUENCE</scope>
    <source>
        <strain evidence="4">06WH</strain>
    </source>
</reference>
<dbReference type="EMBL" id="JAFHBD010000031">
    <property type="protein sequence ID" value="MBN2953372.1"/>
    <property type="molecule type" value="Genomic_DNA"/>
</dbReference>
<dbReference type="EMBL" id="CYYV01000013">
    <property type="protein sequence ID" value="CUO70005.1"/>
    <property type="molecule type" value="Genomic_DNA"/>
</dbReference>
<evidence type="ECO:0000313" key="7">
    <source>
        <dbReference type="Proteomes" id="UP000095706"/>
    </source>
</evidence>
<evidence type="ECO:0000313" key="5">
    <source>
        <dbReference type="EMBL" id="MCG4763979.1"/>
    </source>
</evidence>
<dbReference type="Gene3D" id="1.10.260.40">
    <property type="entry name" value="lambda repressor-like DNA-binding domains"/>
    <property type="match status" value="1"/>
</dbReference>
<name>A0A174MA28_9FIRM</name>
<dbReference type="EMBL" id="JAAITQ010000028">
    <property type="protein sequence ID" value="NSE17318.1"/>
    <property type="molecule type" value="Genomic_DNA"/>
</dbReference>
<evidence type="ECO:0000313" key="2">
    <source>
        <dbReference type="EMBL" id="CUO70005.1"/>
    </source>
</evidence>
<evidence type="ECO:0000313" key="10">
    <source>
        <dbReference type="Proteomes" id="UP000768180"/>
    </source>
</evidence>
<feature type="domain" description="HTH cro/C1-type" evidence="1">
    <location>
        <begin position="6"/>
        <end position="60"/>
    </location>
</feature>
<dbReference type="CDD" id="cd00093">
    <property type="entry name" value="HTH_XRE"/>
    <property type="match status" value="1"/>
</dbReference>
<reference evidence="6" key="3">
    <citation type="submission" date="2020-02" db="EMBL/GenBank/DDBJ databases">
        <authorList>
            <person name="Littmann E."/>
            <person name="Sorbara M."/>
        </authorList>
    </citation>
    <scope>NUCLEOTIDE SEQUENCE</scope>
    <source>
        <strain evidence="6">MSK.14.54</strain>
    </source>
</reference>
<accession>A0A174MA28</accession>
<dbReference type="Pfam" id="PF01381">
    <property type="entry name" value="HTH_3"/>
    <property type="match status" value="1"/>
</dbReference>
<evidence type="ECO:0000313" key="4">
    <source>
        <dbReference type="EMBL" id="MBN2953372.1"/>
    </source>
</evidence>
<evidence type="ECO:0000259" key="1">
    <source>
        <dbReference type="PROSITE" id="PS50943"/>
    </source>
</evidence>
<evidence type="ECO:0000313" key="6">
    <source>
        <dbReference type="EMBL" id="NSE17318.1"/>
    </source>
</evidence>
<dbReference type="EMBL" id="CZAL01000001">
    <property type="protein sequence ID" value="CUO71704.1"/>
    <property type="molecule type" value="Genomic_DNA"/>
</dbReference>
<evidence type="ECO:0000313" key="3">
    <source>
        <dbReference type="EMBL" id="CUO71704.1"/>
    </source>
</evidence>
<keyword evidence="10" id="KW-1185">Reference proteome</keyword>
<gene>
    <name evidence="2" type="ORF">ERS852406_02600</name>
    <name evidence="3" type="ORF">ERS852498_00320</name>
    <name evidence="6" type="ORF">G5B05_13075</name>
    <name evidence="4" type="ORF">JTJ23_07185</name>
    <name evidence="5" type="ORF">L0N21_00365</name>
</gene>